<dbReference type="EnsemblPlants" id="KQK91669">
    <property type="protein sequence ID" value="KQK91669"/>
    <property type="gene ID" value="SETIT_040680mg"/>
</dbReference>
<organism evidence="1 2">
    <name type="scientific">Setaria italica</name>
    <name type="common">Foxtail millet</name>
    <name type="synonym">Panicum italicum</name>
    <dbReference type="NCBI Taxonomy" id="4555"/>
    <lineage>
        <taxon>Eukaryota</taxon>
        <taxon>Viridiplantae</taxon>
        <taxon>Streptophyta</taxon>
        <taxon>Embryophyta</taxon>
        <taxon>Tracheophyta</taxon>
        <taxon>Spermatophyta</taxon>
        <taxon>Magnoliopsida</taxon>
        <taxon>Liliopsida</taxon>
        <taxon>Poales</taxon>
        <taxon>Poaceae</taxon>
        <taxon>PACMAD clade</taxon>
        <taxon>Panicoideae</taxon>
        <taxon>Panicodae</taxon>
        <taxon>Paniceae</taxon>
        <taxon>Cenchrinae</taxon>
        <taxon>Setaria</taxon>
    </lineage>
</organism>
<dbReference type="EMBL" id="AGNK02006055">
    <property type="status" value="NOT_ANNOTATED_CDS"/>
    <property type="molecule type" value="Genomic_DNA"/>
</dbReference>
<dbReference type="Gramene" id="KQK91669">
    <property type="protein sequence ID" value="KQK91669"/>
    <property type="gene ID" value="SETIT_040680mg"/>
</dbReference>
<dbReference type="HOGENOM" id="CLU_3208603_0_0_1"/>
<proteinExistence type="predicted"/>
<sequence length="45" mass="5207">MFSDLDRVGTRTHVPFQKAKTPCIVHEEHSRAIVINDKAMNKEKK</sequence>
<evidence type="ECO:0000313" key="2">
    <source>
        <dbReference type="Proteomes" id="UP000004995"/>
    </source>
</evidence>
<dbReference type="InParanoid" id="K4AP32"/>
<protein>
    <submittedName>
        <fullName evidence="1">Uncharacterized protein</fullName>
    </submittedName>
</protein>
<accession>K4AP32</accession>
<keyword evidence="2" id="KW-1185">Reference proteome</keyword>
<dbReference type="AlphaFoldDB" id="K4AP32"/>
<reference evidence="2" key="1">
    <citation type="journal article" date="2012" name="Nat. Biotechnol.">
        <title>Reference genome sequence of the model plant Setaria.</title>
        <authorList>
            <person name="Bennetzen J.L."/>
            <person name="Schmutz J."/>
            <person name="Wang H."/>
            <person name="Percifield R."/>
            <person name="Hawkins J."/>
            <person name="Pontaroli A.C."/>
            <person name="Estep M."/>
            <person name="Feng L."/>
            <person name="Vaughn J.N."/>
            <person name="Grimwood J."/>
            <person name="Jenkins J."/>
            <person name="Barry K."/>
            <person name="Lindquist E."/>
            <person name="Hellsten U."/>
            <person name="Deshpande S."/>
            <person name="Wang X."/>
            <person name="Wu X."/>
            <person name="Mitros T."/>
            <person name="Triplett J."/>
            <person name="Yang X."/>
            <person name="Ye C.Y."/>
            <person name="Mauro-Herrera M."/>
            <person name="Wang L."/>
            <person name="Li P."/>
            <person name="Sharma M."/>
            <person name="Sharma R."/>
            <person name="Ronald P.C."/>
            <person name="Panaud O."/>
            <person name="Kellogg E.A."/>
            <person name="Brutnell T.P."/>
            <person name="Doust A.N."/>
            <person name="Tuskan G.A."/>
            <person name="Rokhsar D."/>
            <person name="Devos K.M."/>
        </authorList>
    </citation>
    <scope>NUCLEOTIDE SEQUENCE [LARGE SCALE GENOMIC DNA]</scope>
    <source>
        <strain evidence="2">cv. Yugu1</strain>
    </source>
</reference>
<dbReference type="Proteomes" id="UP000004995">
    <property type="component" value="Unassembled WGS sequence"/>
</dbReference>
<evidence type="ECO:0000313" key="1">
    <source>
        <dbReference type="EnsemblPlants" id="KQK91669"/>
    </source>
</evidence>
<name>K4AP32_SETIT</name>
<reference evidence="1" key="2">
    <citation type="submission" date="2018-08" db="UniProtKB">
        <authorList>
            <consortium name="EnsemblPlants"/>
        </authorList>
    </citation>
    <scope>IDENTIFICATION</scope>
    <source>
        <strain evidence="1">Yugu1</strain>
    </source>
</reference>